<evidence type="ECO:0000313" key="1">
    <source>
        <dbReference type="EMBL" id="SPF29179.1"/>
    </source>
</evidence>
<evidence type="ECO:0008006" key="3">
    <source>
        <dbReference type="Google" id="ProtNLM"/>
    </source>
</evidence>
<organism evidence="1 2">
    <name type="scientific">Pontivivens insulae</name>
    <dbReference type="NCBI Taxonomy" id="1639689"/>
    <lineage>
        <taxon>Bacteria</taxon>
        <taxon>Pseudomonadati</taxon>
        <taxon>Pseudomonadota</taxon>
        <taxon>Alphaproteobacteria</taxon>
        <taxon>Rhodobacterales</taxon>
        <taxon>Paracoccaceae</taxon>
        <taxon>Pontivivens</taxon>
    </lineage>
</organism>
<evidence type="ECO:0000313" key="2">
    <source>
        <dbReference type="Proteomes" id="UP000244932"/>
    </source>
</evidence>
<dbReference type="Proteomes" id="UP000244932">
    <property type="component" value="Unassembled WGS sequence"/>
</dbReference>
<gene>
    <name evidence="1" type="ORF">POI8812_01486</name>
</gene>
<dbReference type="EMBL" id="OMKW01000002">
    <property type="protein sequence ID" value="SPF29179.1"/>
    <property type="molecule type" value="Genomic_DNA"/>
</dbReference>
<dbReference type="AlphaFoldDB" id="A0A2R8AAE4"/>
<protein>
    <recommendedName>
        <fullName evidence="3">Bacteriophage tail tape measure C-terminal domain-containing protein</fullName>
    </recommendedName>
</protein>
<reference evidence="1 2" key="1">
    <citation type="submission" date="2018-03" db="EMBL/GenBank/DDBJ databases">
        <authorList>
            <person name="Keele B.F."/>
        </authorList>
    </citation>
    <scope>NUCLEOTIDE SEQUENCE [LARGE SCALE GENOMIC DNA]</scope>
    <source>
        <strain evidence="1 2">CeCT 8812</strain>
    </source>
</reference>
<dbReference type="OrthoDB" id="8448547at2"/>
<accession>A0A2R8AAE4</accession>
<dbReference type="RefSeq" id="WP_108781899.1">
    <property type="nucleotide sequence ID" value="NZ_OMKW01000002.1"/>
</dbReference>
<name>A0A2R8AAE4_9RHOB</name>
<keyword evidence="2" id="KW-1185">Reference proteome</keyword>
<proteinExistence type="predicted"/>
<sequence>MVDEVEDGPEAVRELFAEVDASVATTETVVEAFRRELDQTGRSLDRTREGVAGFDRAIGRGMRSAFDALVFDGERASDALRKMGQAISSSVLNQALTPVQNAVGDALNGVVTRGIGALFGGATAFAQGGAFGAGRVRAFAKGGVVSGATTFPMRGGTGLMGEAGPEAIMPLARGPDGALGVKTSGGAAGGTVTVNMNINTPDVQGFRRSRGQIAAEMNRAMARGRRNM</sequence>